<sequence>MYTIADLNPMTYDEYATAVSAVTSRLRMYCIEQNMKFDIIVPILRSGAIPAAIIAHNLDIQHFLPIQVYHDGDGIKEFFSMPTMLEPGAGDPSILICDNNTARGSVARRTIELVKGQFPRSRLYYSTVVKVYGGPDSYEGVEKYIYGIQSDELGLADPQSVADRIVRRGITLFPWEDAMAELAAISRT</sequence>
<dbReference type="Gene3D" id="3.40.50.2020">
    <property type="match status" value="1"/>
</dbReference>
<dbReference type="SUPFAM" id="SSF53271">
    <property type="entry name" value="PRTase-like"/>
    <property type="match status" value="1"/>
</dbReference>
<reference evidence="1 2" key="1">
    <citation type="journal article" date="2016" name="Environ. Microbiol.">
        <title>Genomic resolution of a cold subsurface aquifer community provides metabolic insights for novel microbes adapted to high CO concentrations.</title>
        <authorList>
            <person name="Probst A.J."/>
            <person name="Castelle C.J."/>
            <person name="Singh A."/>
            <person name="Brown C.T."/>
            <person name="Anantharaman K."/>
            <person name="Sharon I."/>
            <person name="Hug L.A."/>
            <person name="Burstein D."/>
            <person name="Emerson J.B."/>
            <person name="Thomas B.C."/>
            <person name="Banfield J.F."/>
        </authorList>
    </citation>
    <scope>NUCLEOTIDE SEQUENCE [LARGE SCALE GENOMIC DNA]</scope>
    <source>
        <strain evidence="1">CG2_30_54_11</strain>
    </source>
</reference>
<evidence type="ECO:0008006" key="3">
    <source>
        <dbReference type="Google" id="ProtNLM"/>
    </source>
</evidence>
<gene>
    <name evidence="1" type="ORF">AUK40_06160</name>
</gene>
<dbReference type="STRING" id="1817892.AUK40_06160"/>
<protein>
    <recommendedName>
        <fullName evidence="3">Phosphoribosyltransferase domain-containing protein</fullName>
    </recommendedName>
</protein>
<organism evidence="1 2">
    <name type="scientific">Candidatus Wirthbacteria bacterium CG2_30_54_11</name>
    <dbReference type="NCBI Taxonomy" id="1817892"/>
    <lineage>
        <taxon>Bacteria</taxon>
        <taxon>Candidatus Wirthbacteria</taxon>
    </lineage>
</organism>
<dbReference type="CDD" id="cd06223">
    <property type="entry name" value="PRTases_typeI"/>
    <property type="match status" value="1"/>
</dbReference>
<name>A0A1J5ISQ7_9BACT</name>
<evidence type="ECO:0000313" key="1">
    <source>
        <dbReference type="EMBL" id="OIP95318.1"/>
    </source>
</evidence>
<comment type="caution">
    <text evidence="1">The sequence shown here is derived from an EMBL/GenBank/DDBJ whole genome shotgun (WGS) entry which is preliminary data.</text>
</comment>
<dbReference type="AlphaFoldDB" id="A0A1J5ISQ7"/>
<dbReference type="InterPro" id="IPR000836">
    <property type="entry name" value="PRTase_dom"/>
</dbReference>
<dbReference type="Proteomes" id="UP000183245">
    <property type="component" value="Unassembled WGS sequence"/>
</dbReference>
<evidence type="ECO:0000313" key="2">
    <source>
        <dbReference type="Proteomes" id="UP000183245"/>
    </source>
</evidence>
<proteinExistence type="predicted"/>
<accession>A0A1J5ISQ7</accession>
<dbReference type="InterPro" id="IPR029057">
    <property type="entry name" value="PRTase-like"/>
</dbReference>
<dbReference type="EMBL" id="MNZT01000112">
    <property type="protein sequence ID" value="OIP95318.1"/>
    <property type="molecule type" value="Genomic_DNA"/>
</dbReference>